<organism evidence="2 3">
    <name type="scientific">Botrytis tulipae</name>
    <dbReference type="NCBI Taxonomy" id="87230"/>
    <lineage>
        <taxon>Eukaryota</taxon>
        <taxon>Fungi</taxon>
        <taxon>Dikarya</taxon>
        <taxon>Ascomycota</taxon>
        <taxon>Pezizomycotina</taxon>
        <taxon>Leotiomycetes</taxon>
        <taxon>Helotiales</taxon>
        <taxon>Sclerotiniaceae</taxon>
        <taxon>Botrytis</taxon>
    </lineage>
</organism>
<dbReference type="Proteomes" id="UP000297777">
    <property type="component" value="Unassembled WGS sequence"/>
</dbReference>
<sequence>MRARIGINAAEGLCETLEPNSTISRTPTNISSIKNLFLGTRRHGGISVHRDVDDDENFRQGDVEVSESRDDRVL</sequence>
<evidence type="ECO:0000313" key="3">
    <source>
        <dbReference type="Proteomes" id="UP000297777"/>
    </source>
</evidence>
<reference evidence="2 3" key="1">
    <citation type="submission" date="2017-12" db="EMBL/GenBank/DDBJ databases">
        <title>Comparative genomics of Botrytis spp.</title>
        <authorList>
            <person name="Valero-Jimenez C.A."/>
            <person name="Tapia P."/>
            <person name="Veloso J."/>
            <person name="Silva-Moreno E."/>
            <person name="Staats M."/>
            <person name="Valdes J.H."/>
            <person name="Van Kan J.A.L."/>
        </authorList>
    </citation>
    <scope>NUCLEOTIDE SEQUENCE [LARGE SCALE GENOMIC DNA]</scope>
    <source>
        <strain evidence="2 3">Bt9001</strain>
    </source>
</reference>
<protein>
    <submittedName>
        <fullName evidence="2">Uncharacterized protein</fullName>
    </submittedName>
</protein>
<feature type="compositionally biased region" description="Basic and acidic residues" evidence="1">
    <location>
        <begin position="48"/>
        <end position="74"/>
    </location>
</feature>
<accession>A0A4Z1EEC6</accession>
<gene>
    <name evidence="2" type="ORF">BTUL_0250g00020</name>
</gene>
<dbReference type="AlphaFoldDB" id="A0A4Z1EEC6"/>
<comment type="caution">
    <text evidence="2">The sequence shown here is derived from an EMBL/GenBank/DDBJ whole genome shotgun (WGS) entry which is preliminary data.</text>
</comment>
<dbReference type="EMBL" id="PQXH01000250">
    <property type="protein sequence ID" value="TGO07731.1"/>
    <property type="molecule type" value="Genomic_DNA"/>
</dbReference>
<proteinExistence type="predicted"/>
<feature type="region of interest" description="Disordered" evidence="1">
    <location>
        <begin position="46"/>
        <end position="74"/>
    </location>
</feature>
<name>A0A4Z1EEC6_9HELO</name>
<keyword evidence="3" id="KW-1185">Reference proteome</keyword>
<evidence type="ECO:0000313" key="2">
    <source>
        <dbReference type="EMBL" id="TGO07731.1"/>
    </source>
</evidence>
<evidence type="ECO:0000256" key="1">
    <source>
        <dbReference type="SAM" id="MobiDB-lite"/>
    </source>
</evidence>